<evidence type="ECO:0000313" key="4">
    <source>
        <dbReference type="EMBL" id="GBG39429.1"/>
    </source>
</evidence>
<keyword evidence="2" id="KW-0067">ATP-binding</keyword>
<evidence type="ECO:0000259" key="3">
    <source>
        <dbReference type="PROSITE" id="PS50125"/>
    </source>
</evidence>
<dbReference type="SMART" id="SM00044">
    <property type="entry name" value="CYCc"/>
    <property type="match status" value="1"/>
</dbReference>
<dbReference type="SUPFAM" id="SSF52540">
    <property type="entry name" value="P-loop containing nucleoside triphosphate hydrolases"/>
    <property type="match status" value="1"/>
</dbReference>
<keyword evidence="1" id="KW-0547">Nucleotide-binding</keyword>
<evidence type="ECO:0000313" key="5">
    <source>
        <dbReference type="EMBL" id="GKU74988.1"/>
    </source>
</evidence>
<dbReference type="Pfam" id="PF13191">
    <property type="entry name" value="AAA_16"/>
    <property type="match status" value="1"/>
</dbReference>
<name>A0AA37PRA1_9MYCO</name>
<feature type="domain" description="Guanylate cyclase" evidence="3">
    <location>
        <begin position="1"/>
        <end position="122"/>
    </location>
</feature>
<dbReference type="SMART" id="SM00382">
    <property type="entry name" value="AAA"/>
    <property type="match status" value="1"/>
</dbReference>
<dbReference type="AlphaFoldDB" id="A0AA37PRA1"/>
<reference evidence="5" key="3">
    <citation type="journal article" date="2022" name="Microbiol. Resour. Announc.">
        <title>Draft Genome Sequences of Eight Mycobacterium montefiorense Strains Isolated from Salamanders in Captivity.</title>
        <authorList>
            <person name="Komine T."/>
            <person name="Ihara H."/>
            <person name="Fukano H."/>
            <person name="Hoshino Y."/>
            <person name="Kurata O."/>
            <person name="Wada S."/>
        </authorList>
    </citation>
    <scope>NUCLEOTIDE SEQUENCE</scope>
    <source>
        <strain evidence="5">NJB18185</strain>
    </source>
</reference>
<dbReference type="CDD" id="cd07302">
    <property type="entry name" value="CHD"/>
    <property type="match status" value="1"/>
</dbReference>
<dbReference type="RefSeq" id="WP_235616853.1">
    <property type="nucleotide sequence ID" value="NZ_BQYE01000007.1"/>
</dbReference>
<protein>
    <submittedName>
        <fullName evidence="5">Adenylate/guanylate cyclase domain-containing protein</fullName>
    </submittedName>
</protein>
<sequence>MNVAAAVGPERMREIMTELVDRSAAAVQRHGGTLDKFTGDGVMAIFGAPTALEDHALRACLAALGIQEEAKQLAAKVKVDDGVDLSLRVGLNSGQVIVGEIGSRTPAYTAVGEQVGIAHRMESIAPPGAVMISAATARLVENVLALDKAQQIQVKGATDPVQAHRLLGISAQHQRTADCPPTLVGRERELATLTAMLDRSMAGHGSVVGLVGPAGIGKTRLARELVQVARSLGVKRFPTFGESHTSDVPFGAVARLLRVANRLNGLDNRVARARIRAFMADADADDVLLLDDLLGIADPHVAPPKIDPEVRRRRLTALISSHLNPTQTAVVVIEDAHWIDGVSESMLVDFLAVTPRTHWLVIVTYRPEYRGPLRAVANAQTIALAPLNEAETITLTGDLLGPDPSVREVCETIAARAGGNPFFAHEMTRELCERGVLEGTRGCHVCVKEAADVRVPATLQATIGARIDRLGPLAKRALSAAAVIGSRFDADLLTRLGGEVSVDELVAAELVDQIRHAPCAEYAFRHPLIRTVAYESQLKSDRVRLHRQAAAAIEAKEPEDCDSNADLIAEHLTAAGDLRAAYSWHVRAARWATNHDLATAHRSRERAQNIADVLLTDTPHRRAVRIGASCQSVPDEGRSRPCRTHRR</sequence>
<comment type="caution">
    <text evidence="5">The sequence shown here is derived from an EMBL/GenBank/DDBJ whole genome shotgun (WGS) entry which is preliminary data.</text>
</comment>
<dbReference type="Gene3D" id="3.30.70.1230">
    <property type="entry name" value="Nucleotide cyclase"/>
    <property type="match status" value="1"/>
</dbReference>
<dbReference type="InterPro" id="IPR003593">
    <property type="entry name" value="AAA+_ATPase"/>
</dbReference>
<evidence type="ECO:0000313" key="7">
    <source>
        <dbReference type="Proteomes" id="UP001139505"/>
    </source>
</evidence>
<accession>A0AA37PRA1</accession>
<proteinExistence type="predicted"/>
<dbReference type="GO" id="GO:0009190">
    <property type="term" value="P:cyclic nucleotide biosynthetic process"/>
    <property type="evidence" value="ECO:0007669"/>
    <property type="project" value="InterPro"/>
</dbReference>
<dbReference type="Pfam" id="PF00211">
    <property type="entry name" value="Guanylate_cyc"/>
    <property type="match status" value="1"/>
</dbReference>
<dbReference type="PROSITE" id="PS50125">
    <property type="entry name" value="GUANYLATE_CYCLASE_2"/>
    <property type="match status" value="1"/>
</dbReference>
<dbReference type="GO" id="GO:0005524">
    <property type="term" value="F:ATP binding"/>
    <property type="evidence" value="ECO:0007669"/>
    <property type="project" value="UniProtKB-KW"/>
</dbReference>
<gene>
    <name evidence="4" type="ORF">MmonteBS_38010</name>
    <name evidence="5" type="ORF">NJB18185_47590</name>
</gene>
<dbReference type="GO" id="GO:0035556">
    <property type="term" value="P:intracellular signal transduction"/>
    <property type="evidence" value="ECO:0007669"/>
    <property type="project" value="InterPro"/>
</dbReference>
<dbReference type="InterPro" id="IPR027417">
    <property type="entry name" value="P-loop_NTPase"/>
</dbReference>
<dbReference type="PANTHER" id="PTHR16305">
    <property type="entry name" value="TESTICULAR SOLUBLE ADENYLYL CYCLASE"/>
    <property type="match status" value="1"/>
</dbReference>
<evidence type="ECO:0000313" key="6">
    <source>
        <dbReference type="Proteomes" id="UP000245060"/>
    </source>
</evidence>
<dbReference type="Gene3D" id="3.40.50.300">
    <property type="entry name" value="P-loop containing nucleotide triphosphate hydrolases"/>
    <property type="match status" value="1"/>
</dbReference>
<dbReference type="GO" id="GO:0005737">
    <property type="term" value="C:cytoplasm"/>
    <property type="evidence" value="ECO:0007669"/>
    <property type="project" value="TreeGrafter"/>
</dbReference>
<organism evidence="5 7">
    <name type="scientific">Mycobacterium montefiorense</name>
    <dbReference type="NCBI Taxonomy" id="154654"/>
    <lineage>
        <taxon>Bacteria</taxon>
        <taxon>Bacillati</taxon>
        <taxon>Actinomycetota</taxon>
        <taxon>Actinomycetes</taxon>
        <taxon>Mycobacteriales</taxon>
        <taxon>Mycobacteriaceae</taxon>
        <taxon>Mycobacterium</taxon>
        <taxon>Mycobacterium simiae complex</taxon>
    </lineage>
</organism>
<dbReference type="Proteomes" id="UP000245060">
    <property type="component" value="Unassembled WGS sequence"/>
</dbReference>
<reference evidence="6" key="2">
    <citation type="submission" date="2018-04" db="EMBL/GenBank/DDBJ databases">
        <title>Draft genome sequence of Mycobacterium montefiorense isolated from Japanese black salamander.</title>
        <authorList>
            <person name="Fukano H."/>
            <person name="Yoshida M."/>
            <person name="Shimizu A."/>
            <person name="Iwao H."/>
            <person name="Kurata O."/>
            <person name="Katayama Y."/>
            <person name="Omatsu T."/>
            <person name="Mizutani T."/>
            <person name="Wada S."/>
            <person name="Hoshino Y."/>
        </authorList>
    </citation>
    <scope>NUCLEOTIDE SEQUENCE [LARGE SCALE GENOMIC DNA]</scope>
    <source>
        <strain evidence="6">BS</strain>
    </source>
</reference>
<dbReference type="SUPFAM" id="SSF55073">
    <property type="entry name" value="Nucleotide cyclase"/>
    <property type="match status" value="1"/>
</dbReference>
<evidence type="ECO:0000256" key="2">
    <source>
        <dbReference type="ARBA" id="ARBA00022840"/>
    </source>
</evidence>
<dbReference type="PANTHER" id="PTHR16305:SF28">
    <property type="entry name" value="GUANYLATE CYCLASE DOMAIN-CONTAINING PROTEIN"/>
    <property type="match status" value="1"/>
</dbReference>
<reference evidence="4" key="1">
    <citation type="journal article" date="2018" name="Genome Announc.">
        <title>Draft Genome Sequence of Mycobacterium montefiorense Isolated from Japanese Black Salamander (Hynobius nigrescens).</title>
        <authorList>
            <person name="Fukano H."/>
            <person name="Yoshida M."/>
            <person name="Shimizu A."/>
            <person name="Iwao H."/>
            <person name="Katayama Y."/>
            <person name="Omatsu T."/>
            <person name="Mizutani T."/>
            <person name="Kurata O."/>
            <person name="Wada S."/>
            <person name="Hoshino Y."/>
        </authorList>
    </citation>
    <scope>NUCLEOTIDE SEQUENCE</scope>
    <source>
        <strain evidence="4">BS</strain>
    </source>
</reference>
<dbReference type="InterPro" id="IPR041664">
    <property type="entry name" value="AAA_16"/>
</dbReference>
<dbReference type="EMBL" id="BFCH01000019">
    <property type="protein sequence ID" value="GBG39429.1"/>
    <property type="molecule type" value="Genomic_DNA"/>
</dbReference>
<dbReference type="Proteomes" id="UP001139505">
    <property type="component" value="Unassembled WGS sequence"/>
</dbReference>
<evidence type="ECO:0000256" key="1">
    <source>
        <dbReference type="ARBA" id="ARBA00022741"/>
    </source>
</evidence>
<dbReference type="InterPro" id="IPR001054">
    <property type="entry name" value="A/G_cyclase"/>
</dbReference>
<keyword evidence="6" id="KW-1185">Reference proteome</keyword>
<dbReference type="EMBL" id="BQYH01000065">
    <property type="protein sequence ID" value="GKU74988.1"/>
    <property type="molecule type" value="Genomic_DNA"/>
</dbReference>
<dbReference type="GO" id="GO:0004016">
    <property type="term" value="F:adenylate cyclase activity"/>
    <property type="evidence" value="ECO:0007669"/>
    <property type="project" value="TreeGrafter"/>
</dbReference>
<dbReference type="InterPro" id="IPR029787">
    <property type="entry name" value="Nucleotide_cyclase"/>
</dbReference>
<reference evidence="5" key="4">
    <citation type="submission" date="2022-04" db="EMBL/GenBank/DDBJ databases">
        <authorList>
            <person name="Komine T."/>
            <person name="Fukano H."/>
            <person name="Wada S."/>
        </authorList>
    </citation>
    <scope>NUCLEOTIDE SEQUENCE</scope>
    <source>
        <strain evidence="5">NJB18185</strain>
    </source>
</reference>